<evidence type="ECO:0000313" key="3">
    <source>
        <dbReference type="EMBL" id="AEF95800.1"/>
    </source>
</evidence>
<gene>
    <name evidence="3" type="ordered locus">Metig_0243</name>
</gene>
<dbReference type="SUPFAM" id="SSF53756">
    <property type="entry name" value="UDP-Glycosyltransferase/glycogen phosphorylase"/>
    <property type="match status" value="1"/>
</dbReference>
<name>F6BAB0_METIK</name>
<protein>
    <submittedName>
        <fullName evidence="3">Glycosyl transferase group 1</fullName>
    </submittedName>
</protein>
<evidence type="ECO:0000313" key="4">
    <source>
        <dbReference type="Proteomes" id="UP000009227"/>
    </source>
</evidence>
<dbReference type="HOGENOM" id="CLU_009583_2_2_2"/>
<dbReference type="AlphaFoldDB" id="F6BAB0"/>
<reference evidence="3 4" key="1">
    <citation type="submission" date="2011-05" db="EMBL/GenBank/DDBJ databases">
        <title>Complete sequence of Methanotorris igneus Kol 5.</title>
        <authorList>
            <consortium name="US DOE Joint Genome Institute"/>
            <person name="Lucas S."/>
            <person name="Han J."/>
            <person name="Lapidus A."/>
            <person name="Cheng J.-F."/>
            <person name="Goodwin L."/>
            <person name="Pitluck S."/>
            <person name="Peters L."/>
            <person name="Mikhailova N."/>
            <person name="Chertkov O."/>
            <person name="Han C."/>
            <person name="Tapia R."/>
            <person name="Land M."/>
            <person name="Hauser L."/>
            <person name="Kyrpides N."/>
            <person name="Ivanova N."/>
            <person name="Pagani I."/>
            <person name="Sieprawska-Lupa M."/>
            <person name="Whitman W."/>
            <person name="Woyke T."/>
        </authorList>
    </citation>
    <scope>NUCLEOTIDE SEQUENCE [LARGE SCALE GENOMIC DNA]</scope>
    <source>
        <strain evidence="4">DSM 5666 / JCM 11834 / Kol 5</strain>
    </source>
</reference>
<keyword evidence="4" id="KW-1185">Reference proteome</keyword>
<dbReference type="STRING" id="880724.Metig_0243"/>
<dbReference type="CDD" id="cd03801">
    <property type="entry name" value="GT4_PimA-like"/>
    <property type="match status" value="1"/>
</dbReference>
<dbReference type="OrthoDB" id="132546at2157"/>
<proteinExistence type="predicted"/>
<feature type="domain" description="Glycosyl transferase family 1" evidence="2">
    <location>
        <begin position="200"/>
        <end position="370"/>
    </location>
</feature>
<dbReference type="GO" id="GO:0016757">
    <property type="term" value="F:glycosyltransferase activity"/>
    <property type="evidence" value="ECO:0007669"/>
    <property type="project" value="InterPro"/>
</dbReference>
<sequence>MKVNHIKNKKYVNENIKIYYIENFSIPGNSAHSLQIENTIKALSKISNVTLISISFNTVKKLDFCEHIVIKSPDLFKKIIPYRVFYLLYKIKDLKFEKNAYLYTRSPIIAYYLHKKFKKVIVEIHNIPNLKDNIFENLLFHIPLNNFFLNKLYNRENIHFVTISKSLKEDLIKLFSIPEEKITVLPDAVDLNKFNINISKEDAREKLNLPKEKIIITYTGSLQEWKGYKTFLESYKYLKNRKNVIYLIVGGSEDQIKILKKEYENENIIFIPFVEHSKIPLFLKVSDILVIPNSAKYEISVKYTSPLKLFEYMASRRPIIASDLPSIREIVSEEEVLFFRPDNEKDLAEKIEYLLNNKDLIEKLAKNAFEKVKNYTWEKRAKRIVEIFEVE</sequence>
<organism evidence="4">
    <name type="scientific">Methanotorris igneus (strain DSM 5666 / JCM 11834 / Kol 5)</name>
    <dbReference type="NCBI Taxonomy" id="880724"/>
    <lineage>
        <taxon>Archaea</taxon>
        <taxon>Methanobacteriati</taxon>
        <taxon>Methanobacteriota</taxon>
        <taxon>Methanomada group</taxon>
        <taxon>Methanococci</taxon>
        <taxon>Methanococcales</taxon>
        <taxon>Methanocaldococcaceae</taxon>
        <taxon>Methanotorris</taxon>
    </lineage>
</organism>
<dbReference type="InterPro" id="IPR001296">
    <property type="entry name" value="Glyco_trans_1"/>
</dbReference>
<dbReference type="Proteomes" id="UP000009227">
    <property type="component" value="Chromosome"/>
</dbReference>
<dbReference type="Gene3D" id="3.40.50.2000">
    <property type="entry name" value="Glycogen Phosphorylase B"/>
    <property type="match status" value="2"/>
</dbReference>
<dbReference type="PANTHER" id="PTHR46401:SF2">
    <property type="entry name" value="GLYCOSYLTRANSFERASE WBBK-RELATED"/>
    <property type="match status" value="1"/>
</dbReference>
<dbReference type="Pfam" id="PF00534">
    <property type="entry name" value="Glycos_transf_1"/>
    <property type="match status" value="1"/>
</dbReference>
<dbReference type="PANTHER" id="PTHR46401">
    <property type="entry name" value="GLYCOSYLTRANSFERASE WBBK-RELATED"/>
    <property type="match status" value="1"/>
</dbReference>
<keyword evidence="1 3" id="KW-0808">Transferase</keyword>
<evidence type="ECO:0000259" key="2">
    <source>
        <dbReference type="Pfam" id="PF00534"/>
    </source>
</evidence>
<evidence type="ECO:0000256" key="1">
    <source>
        <dbReference type="ARBA" id="ARBA00022679"/>
    </source>
</evidence>
<dbReference type="KEGG" id="mig:Metig_0243"/>
<dbReference type="EMBL" id="CP002737">
    <property type="protein sequence ID" value="AEF95800.1"/>
    <property type="molecule type" value="Genomic_DNA"/>
</dbReference>
<accession>F6BAB0</accession>